<dbReference type="PANTHER" id="PTHR21366">
    <property type="entry name" value="GLYOXALASE FAMILY PROTEIN"/>
    <property type="match status" value="1"/>
</dbReference>
<accession>A0ABW6SC93</accession>
<feature type="domain" description="VOC" evidence="2">
    <location>
        <begin position="242"/>
        <end position="367"/>
    </location>
</feature>
<dbReference type="InterPro" id="IPR037523">
    <property type="entry name" value="VOC_core"/>
</dbReference>
<sequence length="404" mass="45759">MTATEKPRPELFDVGGYRLERPFRVRRLGHIGLNCTLIDESIRCYRDLLGLRISDRLDFSRRVSDPAILAGLGDPGGYFMRHGTEHHSFVLFNRRVHAAINGQQILTGPVTINQISWQVGSLREVVDGEAWLRDTGNSVQRAGRDMPGSNWHTYFTDPDGHTNELFYGMEQVGWTGISKPLHFYKYLLRKTPTLPQISETEEVSTALASDVDLSEGLRDVPDEAGRFDVGGVLLSRPFKIVRIGPLRLFVTDVEAARDFYRNVLGLRVTEEIRYEGLRCVFLRAGTEHHAVALYPIELRERLHLSAHSTTFSVGMQVGTYRQLRDARTYLLGNGMTEVTLPPELFPGIPRAFRVRDPDGHLIELYDTMRQVYQQSPLDTATTGWPETIDDDEAFDGEPYLGPLE</sequence>
<protein>
    <submittedName>
        <fullName evidence="3">VOC family protein</fullName>
    </submittedName>
</protein>
<keyword evidence="4" id="KW-1185">Reference proteome</keyword>
<evidence type="ECO:0000256" key="1">
    <source>
        <dbReference type="SAM" id="MobiDB-lite"/>
    </source>
</evidence>
<dbReference type="SUPFAM" id="SSF54593">
    <property type="entry name" value="Glyoxalase/Bleomycin resistance protein/Dihydroxybiphenyl dioxygenase"/>
    <property type="match status" value="2"/>
</dbReference>
<dbReference type="Gene3D" id="3.10.180.10">
    <property type="entry name" value="2,3-Dihydroxybiphenyl 1,2-Dioxygenase, domain 1"/>
    <property type="match status" value="2"/>
</dbReference>
<organism evidence="3 4">
    <name type="scientific">Nocardia jiangxiensis</name>
    <dbReference type="NCBI Taxonomy" id="282685"/>
    <lineage>
        <taxon>Bacteria</taxon>
        <taxon>Bacillati</taxon>
        <taxon>Actinomycetota</taxon>
        <taxon>Actinomycetes</taxon>
        <taxon>Mycobacteriales</taxon>
        <taxon>Nocardiaceae</taxon>
        <taxon>Nocardia</taxon>
    </lineage>
</organism>
<evidence type="ECO:0000313" key="4">
    <source>
        <dbReference type="Proteomes" id="UP001601992"/>
    </source>
</evidence>
<dbReference type="Proteomes" id="UP001601992">
    <property type="component" value="Unassembled WGS sequence"/>
</dbReference>
<feature type="region of interest" description="Disordered" evidence="1">
    <location>
        <begin position="379"/>
        <end position="404"/>
    </location>
</feature>
<gene>
    <name evidence="3" type="ORF">ACFYXQ_39895</name>
</gene>
<dbReference type="RefSeq" id="WP_387406643.1">
    <property type="nucleotide sequence ID" value="NZ_JBIAQY010000022.1"/>
</dbReference>
<proteinExistence type="predicted"/>
<evidence type="ECO:0000313" key="3">
    <source>
        <dbReference type="EMBL" id="MFF3573931.1"/>
    </source>
</evidence>
<reference evidence="3 4" key="1">
    <citation type="submission" date="2024-10" db="EMBL/GenBank/DDBJ databases">
        <title>The Natural Products Discovery Center: Release of the First 8490 Sequenced Strains for Exploring Actinobacteria Biosynthetic Diversity.</title>
        <authorList>
            <person name="Kalkreuter E."/>
            <person name="Kautsar S.A."/>
            <person name="Yang D."/>
            <person name="Bader C.D."/>
            <person name="Teijaro C.N."/>
            <person name="Fluegel L."/>
            <person name="Davis C.M."/>
            <person name="Simpson J.R."/>
            <person name="Lauterbach L."/>
            <person name="Steele A.D."/>
            <person name="Gui C."/>
            <person name="Meng S."/>
            <person name="Li G."/>
            <person name="Viehrig K."/>
            <person name="Ye F."/>
            <person name="Su P."/>
            <person name="Kiefer A.F."/>
            <person name="Nichols A."/>
            <person name="Cepeda A.J."/>
            <person name="Yan W."/>
            <person name="Fan B."/>
            <person name="Jiang Y."/>
            <person name="Adhikari A."/>
            <person name="Zheng C.-J."/>
            <person name="Schuster L."/>
            <person name="Cowan T.M."/>
            <person name="Smanski M.J."/>
            <person name="Chevrette M.G."/>
            <person name="De Carvalho L.P.S."/>
            <person name="Shen B."/>
        </authorList>
    </citation>
    <scope>NUCLEOTIDE SEQUENCE [LARGE SCALE GENOMIC DNA]</scope>
    <source>
        <strain evidence="3 4">NPDC002593</strain>
    </source>
</reference>
<dbReference type="PROSITE" id="PS51819">
    <property type="entry name" value="VOC"/>
    <property type="match status" value="2"/>
</dbReference>
<comment type="caution">
    <text evidence="3">The sequence shown here is derived from an EMBL/GenBank/DDBJ whole genome shotgun (WGS) entry which is preliminary data.</text>
</comment>
<dbReference type="InterPro" id="IPR004360">
    <property type="entry name" value="Glyas_Fos-R_dOase_dom"/>
</dbReference>
<feature type="domain" description="VOC" evidence="2">
    <location>
        <begin position="27"/>
        <end position="168"/>
    </location>
</feature>
<dbReference type="InterPro" id="IPR029068">
    <property type="entry name" value="Glyas_Bleomycin-R_OHBP_Dase"/>
</dbReference>
<dbReference type="InterPro" id="IPR050383">
    <property type="entry name" value="GlyoxalaseI/FosfomycinResist"/>
</dbReference>
<dbReference type="EMBL" id="JBIAQY010000022">
    <property type="protein sequence ID" value="MFF3573931.1"/>
    <property type="molecule type" value="Genomic_DNA"/>
</dbReference>
<dbReference type="Pfam" id="PF00903">
    <property type="entry name" value="Glyoxalase"/>
    <property type="match status" value="2"/>
</dbReference>
<evidence type="ECO:0000259" key="2">
    <source>
        <dbReference type="PROSITE" id="PS51819"/>
    </source>
</evidence>
<name>A0ABW6SC93_9NOCA</name>